<reference evidence="3" key="1">
    <citation type="submission" date="2023-08" db="EMBL/GenBank/DDBJ databases">
        <title>Rhodospirillaceae gen. nov., a novel taxon isolated from the Yangtze River Yuezi River estuary sludge.</title>
        <authorList>
            <person name="Ruan L."/>
        </authorList>
    </citation>
    <scope>NUCLEOTIDE SEQUENCE [LARGE SCALE GENOMIC DNA]</scope>
    <source>
        <strain evidence="3">R-7</strain>
    </source>
</reference>
<comment type="caution">
    <text evidence="2">The sequence shown here is derived from an EMBL/GenBank/DDBJ whole genome shotgun (WGS) entry which is preliminary data.</text>
</comment>
<evidence type="ECO:0000256" key="1">
    <source>
        <dbReference type="SAM" id="MobiDB-lite"/>
    </source>
</evidence>
<accession>A0ABU0YSP5</accession>
<evidence type="ECO:0000313" key="3">
    <source>
        <dbReference type="Proteomes" id="UP001230156"/>
    </source>
</evidence>
<feature type="region of interest" description="Disordered" evidence="1">
    <location>
        <begin position="38"/>
        <end position="79"/>
    </location>
</feature>
<feature type="compositionally biased region" description="Basic and acidic residues" evidence="1">
    <location>
        <begin position="55"/>
        <end position="79"/>
    </location>
</feature>
<evidence type="ECO:0008006" key="4">
    <source>
        <dbReference type="Google" id="ProtNLM"/>
    </source>
</evidence>
<keyword evidence="3" id="KW-1185">Reference proteome</keyword>
<gene>
    <name evidence="2" type="ORF">Q8A70_20165</name>
</gene>
<dbReference type="RefSeq" id="WP_379958721.1">
    <property type="nucleotide sequence ID" value="NZ_JAUYVI010000006.1"/>
</dbReference>
<dbReference type="EMBL" id="JAUYVI010000006">
    <property type="protein sequence ID" value="MDQ7250016.1"/>
    <property type="molecule type" value="Genomic_DNA"/>
</dbReference>
<dbReference type="Proteomes" id="UP001230156">
    <property type="component" value="Unassembled WGS sequence"/>
</dbReference>
<evidence type="ECO:0000313" key="2">
    <source>
        <dbReference type="EMBL" id="MDQ7250016.1"/>
    </source>
</evidence>
<sequence length="79" mass="8874">MTKITYEIVEHDGGWAYRMNGVYSETFVSHDSARKAAERAAREQVVPGETTGISYEDKDAHWHDETASGDDRPETEVKG</sequence>
<protein>
    <recommendedName>
        <fullName evidence="4">DUF2188 domain-containing protein</fullName>
    </recommendedName>
</protein>
<proteinExistence type="predicted"/>
<organism evidence="2 3">
    <name type="scientific">Dongia sedimenti</name>
    <dbReference type="NCBI Taxonomy" id="3064282"/>
    <lineage>
        <taxon>Bacteria</taxon>
        <taxon>Pseudomonadati</taxon>
        <taxon>Pseudomonadota</taxon>
        <taxon>Alphaproteobacteria</taxon>
        <taxon>Rhodospirillales</taxon>
        <taxon>Dongiaceae</taxon>
        <taxon>Dongia</taxon>
    </lineage>
</organism>
<name>A0ABU0YSP5_9PROT</name>